<evidence type="ECO:0000256" key="8">
    <source>
        <dbReference type="ARBA" id="ARBA00023326"/>
    </source>
</evidence>
<feature type="compositionally biased region" description="Low complexity" evidence="9">
    <location>
        <begin position="309"/>
        <end position="354"/>
    </location>
</feature>
<feature type="compositionally biased region" description="Low complexity" evidence="9">
    <location>
        <begin position="490"/>
        <end position="520"/>
    </location>
</feature>
<feature type="chain" id="PRO_5003519133" description="chitinase" evidence="10">
    <location>
        <begin position="25"/>
        <end position="739"/>
    </location>
</feature>
<reference evidence="12 13" key="1">
    <citation type="journal article" date="2012" name="G3 (Bethesda)">
        <title>Pichia sorbitophila, an interspecies yeast hybrid reveals early steps of genome resolution following polyploidization.</title>
        <authorList>
            <person name="Leh Louis V."/>
            <person name="Despons L."/>
            <person name="Friedrich A."/>
            <person name="Martin T."/>
            <person name="Durrens P."/>
            <person name="Casaregola S."/>
            <person name="Neuveglise C."/>
            <person name="Fairhead C."/>
            <person name="Marck C."/>
            <person name="Cruz J.A."/>
            <person name="Straub M.L."/>
            <person name="Kugler V."/>
            <person name="Sacerdot C."/>
            <person name="Uzunov Z."/>
            <person name="Thierry A."/>
            <person name="Weiss S."/>
            <person name="Bleykasten C."/>
            <person name="De Montigny J."/>
            <person name="Jacques N."/>
            <person name="Jung P."/>
            <person name="Lemaire M."/>
            <person name="Mallet S."/>
            <person name="Morel G."/>
            <person name="Richard G.F."/>
            <person name="Sarkar A."/>
            <person name="Savel G."/>
            <person name="Schacherer J."/>
            <person name="Seret M.L."/>
            <person name="Talla E."/>
            <person name="Samson G."/>
            <person name="Jubin C."/>
            <person name="Poulain J."/>
            <person name="Vacherie B."/>
            <person name="Barbe V."/>
            <person name="Pelletier E."/>
            <person name="Sherman D.J."/>
            <person name="Westhof E."/>
            <person name="Weissenbach J."/>
            <person name="Baret P.V."/>
            <person name="Wincker P."/>
            <person name="Gaillardin C."/>
            <person name="Dujon B."/>
            <person name="Souciet J.L."/>
        </authorList>
    </citation>
    <scope>NUCLEOTIDE SEQUENCE [LARGE SCALE GENOMIC DNA]</scope>
    <source>
        <strain evidence="13">ATCC MYA-4447 / BCRC 22081 / CBS 7064 / NBRC 10061 / NRRL Y-12695</strain>
    </source>
</reference>
<feature type="compositionally biased region" description="Polar residues" evidence="9">
    <location>
        <begin position="399"/>
        <end position="425"/>
    </location>
</feature>
<name>G8YKW0_PICSO</name>
<evidence type="ECO:0000313" key="13">
    <source>
        <dbReference type="Proteomes" id="UP000005222"/>
    </source>
</evidence>
<dbReference type="HOGENOM" id="CLU_375564_0_0_1"/>
<keyword evidence="5" id="KW-0146">Chitin degradation</keyword>
<evidence type="ECO:0000256" key="6">
    <source>
        <dbReference type="ARBA" id="ARBA00023277"/>
    </source>
</evidence>
<dbReference type="InterPro" id="IPR045321">
    <property type="entry name" value="Cts1-like"/>
</dbReference>
<feature type="region of interest" description="Disordered" evidence="9">
    <location>
        <begin position="309"/>
        <end position="368"/>
    </location>
</feature>
<dbReference type="OrthoDB" id="6020543at2759"/>
<dbReference type="InterPro" id="IPR017853">
    <property type="entry name" value="GH"/>
</dbReference>
<evidence type="ECO:0000256" key="1">
    <source>
        <dbReference type="ARBA" id="ARBA00000822"/>
    </source>
</evidence>
<dbReference type="GO" id="GO:0008061">
    <property type="term" value="F:chitin binding"/>
    <property type="evidence" value="ECO:0007669"/>
    <property type="project" value="UniProtKB-KW"/>
</dbReference>
<proteinExistence type="predicted"/>
<accession>G8YKW0</accession>
<dbReference type="PROSITE" id="PS51910">
    <property type="entry name" value="GH18_2"/>
    <property type="match status" value="1"/>
</dbReference>
<dbReference type="SUPFAM" id="SSF51445">
    <property type="entry name" value="(Trans)glycosidases"/>
    <property type="match status" value="1"/>
</dbReference>
<evidence type="ECO:0000256" key="10">
    <source>
        <dbReference type="SAM" id="SignalP"/>
    </source>
</evidence>
<organism evidence="12 13">
    <name type="scientific">Pichia sorbitophila (strain ATCC MYA-4447 / BCRC 22081 / CBS 7064 / NBRC 10061 / NRRL Y-12695)</name>
    <name type="common">Hybrid yeast</name>
    <dbReference type="NCBI Taxonomy" id="559304"/>
    <lineage>
        <taxon>Eukaryota</taxon>
        <taxon>Fungi</taxon>
        <taxon>Dikarya</taxon>
        <taxon>Ascomycota</taxon>
        <taxon>Saccharomycotina</taxon>
        <taxon>Pichiomycetes</taxon>
        <taxon>Debaryomycetaceae</taxon>
        <taxon>Millerozyma</taxon>
    </lineage>
</organism>
<sequence>MLMQKQFRFAQLLLLLTHAATILAQGKVAVYWGQASGGSQKSLGDYCTDDVDIVILSFLNNFPSPWTLDFSSSCSEKFSNGVLHCSQIGSDIKKCQQKGKKVLLSLGGQNGKQGFSSDSEATDFAQTLWNAFGGGSSKERPFDDAKIDGFDFDVENKQQTGYVALAKKLKDYYSQDSSKKYYLSASPQCVYPDESVGDVLSHVPIDFAFIQFYNNNCNLDKSFNFDTWQKYAESAPNKDIELFIGLPGSSSAAGSGYVSTDVVKSTVQKVSNDKNFAGISLWDASAATSNTGSQGTSYLSEIKDILGSSSSPSSSGSSSSGSQAAQSSAEPSVQPSAQPSGQYSSASSEQASSSLIPHQSIAQQGTESSSSAATVAGYNAAATAGTTFAAGGYASTPANQGASTSTNNNNNVYGSQAAPQSNTIAGGSHQAVADDSVVEAKKDSIAPAPSSQQFKSYSNSSSSTTSQSSKSVGATTGANDGNKMNAESVTSQGSAATDDASQQSASVSESVSSDSTLTTTLRKTIMKAPFSNSTTNNGAHAAQTADTKPTSEANNNKNSYHYSAMVVGPSSNANSGSNKGQSGSNSGHSGSSGNQSGSNGNQSGSSSNSTIPQSGSSNGQDNANQGSDSGSNGDTTTTIYSTISTTITSKSSSNTAAPSSFHAESVTSQLNSTANATSSSSSAMSSGFVSLSSYAPSSTSANAQQKREVKGVAMNSEAKASLTTVSWFSLLCLVVTSLF</sequence>
<feature type="domain" description="GH18" evidence="11">
    <location>
        <begin position="26"/>
        <end position="309"/>
    </location>
</feature>
<feature type="compositionally biased region" description="Polar residues" evidence="9">
    <location>
        <begin position="355"/>
        <end position="368"/>
    </location>
</feature>
<dbReference type="STRING" id="559304.G8YKW0"/>
<evidence type="ECO:0000256" key="5">
    <source>
        <dbReference type="ARBA" id="ARBA00023024"/>
    </source>
</evidence>
<dbReference type="eggNOG" id="KOG4701">
    <property type="taxonomic scope" value="Eukaryota"/>
</dbReference>
<dbReference type="InterPro" id="IPR001579">
    <property type="entry name" value="Glyco_hydro_18_chit_AS"/>
</dbReference>
<dbReference type="Proteomes" id="UP000005222">
    <property type="component" value="Chromosome F"/>
</dbReference>
<dbReference type="GO" id="GO:0008843">
    <property type="term" value="F:endochitinase activity"/>
    <property type="evidence" value="ECO:0007669"/>
    <property type="project" value="UniProtKB-EC"/>
</dbReference>
<keyword evidence="10" id="KW-0732">Signal</keyword>
<protein>
    <recommendedName>
        <fullName evidence="2">chitinase</fullName>
        <ecNumber evidence="2">3.2.1.14</ecNumber>
    </recommendedName>
</protein>
<feature type="compositionally biased region" description="Low complexity" evidence="9">
    <location>
        <begin position="570"/>
        <end position="637"/>
    </location>
</feature>
<keyword evidence="13" id="KW-1185">Reference proteome</keyword>
<dbReference type="EC" id="3.2.1.14" evidence="2"/>
<dbReference type="Gene3D" id="3.20.20.80">
    <property type="entry name" value="Glycosidases"/>
    <property type="match status" value="1"/>
</dbReference>
<keyword evidence="4" id="KW-0378">Hydrolase</keyword>
<dbReference type="CDD" id="cd02877">
    <property type="entry name" value="GH18_hevamine_XipI_class_III"/>
    <property type="match status" value="1"/>
</dbReference>
<dbReference type="PROSITE" id="PS01095">
    <property type="entry name" value="GH18_1"/>
    <property type="match status" value="1"/>
</dbReference>
<dbReference type="GO" id="GO:0000272">
    <property type="term" value="P:polysaccharide catabolic process"/>
    <property type="evidence" value="ECO:0007669"/>
    <property type="project" value="UniProtKB-KW"/>
</dbReference>
<dbReference type="GO" id="GO:0005576">
    <property type="term" value="C:extracellular region"/>
    <property type="evidence" value="ECO:0007669"/>
    <property type="project" value="TreeGrafter"/>
</dbReference>
<gene>
    <name evidence="12" type="primary">Piso0_001471</name>
    <name evidence="12" type="ORF">GNLVRS01_PISO0F07133g</name>
</gene>
<keyword evidence="7" id="KW-0326">Glycosidase</keyword>
<keyword evidence="6" id="KW-0119">Carbohydrate metabolism</keyword>
<dbReference type="AlphaFoldDB" id="G8YKW0"/>
<feature type="compositionally biased region" description="Low complexity" evidence="9">
    <location>
        <begin position="450"/>
        <end position="471"/>
    </location>
</feature>
<dbReference type="PANTHER" id="PTHR45708:SF49">
    <property type="entry name" value="ENDOCHITINASE"/>
    <property type="match status" value="1"/>
</dbReference>
<comment type="catalytic activity">
    <reaction evidence="1">
        <text>Random endo-hydrolysis of N-acetyl-beta-D-glucosaminide (1-&gt;4)-beta-linkages in chitin and chitodextrins.</text>
        <dbReference type="EC" id="3.2.1.14"/>
    </reaction>
</comment>
<feature type="compositionally biased region" description="Polar residues" evidence="9">
    <location>
        <begin position="530"/>
        <end position="561"/>
    </location>
</feature>
<dbReference type="EMBL" id="FO082054">
    <property type="protein sequence ID" value="CCE88694.1"/>
    <property type="molecule type" value="Genomic_DNA"/>
</dbReference>
<feature type="region of interest" description="Disordered" evidence="9">
    <location>
        <begin position="399"/>
        <end position="637"/>
    </location>
</feature>
<evidence type="ECO:0000313" key="12">
    <source>
        <dbReference type="EMBL" id="CCE88694.1"/>
    </source>
</evidence>
<dbReference type="InParanoid" id="G8YKW0"/>
<evidence type="ECO:0000256" key="4">
    <source>
        <dbReference type="ARBA" id="ARBA00022801"/>
    </source>
</evidence>
<evidence type="ECO:0000256" key="9">
    <source>
        <dbReference type="SAM" id="MobiDB-lite"/>
    </source>
</evidence>
<dbReference type="PANTHER" id="PTHR45708">
    <property type="entry name" value="ENDOCHITINASE"/>
    <property type="match status" value="1"/>
</dbReference>
<dbReference type="GO" id="GO:0006032">
    <property type="term" value="P:chitin catabolic process"/>
    <property type="evidence" value="ECO:0007669"/>
    <property type="project" value="UniProtKB-KW"/>
</dbReference>
<evidence type="ECO:0000256" key="7">
    <source>
        <dbReference type="ARBA" id="ARBA00023295"/>
    </source>
</evidence>
<evidence type="ECO:0000256" key="2">
    <source>
        <dbReference type="ARBA" id="ARBA00012729"/>
    </source>
</evidence>
<evidence type="ECO:0000259" key="11">
    <source>
        <dbReference type="PROSITE" id="PS51910"/>
    </source>
</evidence>
<feature type="signal peptide" evidence="10">
    <location>
        <begin position="1"/>
        <end position="24"/>
    </location>
</feature>
<keyword evidence="3" id="KW-0147">Chitin-binding</keyword>
<keyword evidence="8" id="KW-0624">Polysaccharide degradation</keyword>
<dbReference type="InterPro" id="IPR050542">
    <property type="entry name" value="Glycosyl_Hydrlase18_Chitinase"/>
</dbReference>
<dbReference type="OMA" id="TARPCAK"/>
<evidence type="ECO:0000256" key="3">
    <source>
        <dbReference type="ARBA" id="ARBA00022669"/>
    </source>
</evidence>
<dbReference type="InterPro" id="IPR001223">
    <property type="entry name" value="Glyco_hydro18_cat"/>
</dbReference>